<protein>
    <recommendedName>
        <fullName evidence="3">LOB domain-containing protein</fullName>
    </recommendedName>
</protein>
<dbReference type="PANTHER" id="PTHR31301:SF21">
    <property type="entry name" value="LOB DOMAIN-CONTAINING PROTEIN 27-RELATED"/>
    <property type="match status" value="1"/>
</dbReference>
<evidence type="ECO:0000259" key="3">
    <source>
        <dbReference type="PROSITE" id="PS50891"/>
    </source>
</evidence>
<evidence type="ECO:0000313" key="5">
    <source>
        <dbReference type="Proteomes" id="UP000595140"/>
    </source>
</evidence>
<keyword evidence="2" id="KW-0175">Coiled coil</keyword>
<evidence type="ECO:0000313" key="4">
    <source>
        <dbReference type="EMBL" id="VFQ73567.1"/>
    </source>
</evidence>
<evidence type="ECO:0000256" key="2">
    <source>
        <dbReference type="SAM" id="Coils"/>
    </source>
</evidence>
<keyword evidence="5" id="KW-1185">Reference proteome</keyword>
<dbReference type="InterPro" id="IPR004883">
    <property type="entry name" value="LOB"/>
</dbReference>
<dbReference type="PROSITE" id="PS50891">
    <property type="entry name" value="LOB"/>
    <property type="match status" value="1"/>
</dbReference>
<organism evidence="4 5">
    <name type="scientific">Cuscuta campestris</name>
    <dbReference type="NCBI Taxonomy" id="132261"/>
    <lineage>
        <taxon>Eukaryota</taxon>
        <taxon>Viridiplantae</taxon>
        <taxon>Streptophyta</taxon>
        <taxon>Embryophyta</taxon>
        <taxon>Tracheophyta</taxon>
        <taxon>Spermatophyta</taxon>
        <taxon>Magnoliopsida</taxon>
        <taxon>eudicotyledons</taxon>
        <taxon>Gunneridae</taxon>
        <taxon>Pentapetalae</taxon>
        <taxon>asterids</taxon>
        <taxon>lamiids</taxon>
        <taxon>Solanales</taxon>
        <taxon>Convolvulaceae</taxon>
        <taxon>Cuscuteae</taxon>
        <taxon>Cuscuta</taxon>
        <taxon>Cuscuta subgen. Grammica</taxon>
        <taxon>Cuscuta sect. Cleistogrammica</taxon>
    </lineage>
</organism>
<feature type="domain" description="LOB" evidence="3">
    <location>
        <begin position="15"/>
        <end position="117"/>
    </location>
</feature>
<dbReference type="Pfam" id="PF03195">
    <property type="entry name" value="LOB"/>
    <property type="match status" value="1"/>
</dbReference>
<evidence type="ECO:0000256" key="1">
    <source>
        <dbReference type="ARBA" id="ARBA00005474"/>
    </source>
</evidence>
<accession>A0A484LAX3</accession>
<name>A0A484LAX3_9ASTE</name>
<comment type="similarity">
    <text evidence="1">Belongs to the LOB domain-containing protein family.</text>
</comment>
<feature type="coiled-coil region" evidence="2">
    <location>
        <begin position="96"/>
        <end position="123"/>
    </location>
</feature>
<dbReference type="Proteomes" id="UP000595140">
    <property type="component" value="Unassembled WGS sequence"/>
</dbReference>
<dbReference type="EMBL" id="OOIL02001215">
    <property type="protein sequence ID" value="VFQ73567.1"/>
    <property type="molecule type" value="Genomic_DNA"/>
</dbReference>
<proteinExistence type="inferred from homology"/>
<dbReference type="PANTHER" id="PTHR31301">
    <property type="entry name" value="LOB DOMAIN-CONTAINING PROTEIN 4-RELATED"/>
    <property type="match status" value="1"/>
</dbReference>
<reference evidence="4 5" key="1">
    <citation type="submission" date="2018-04" db="EMBL/GenBank/DDBJ databases">
        <authorList>
            <person name="Vogel A."/>
        </authorList>
    </citation>
    <scope>NUCLEOTIDE SEQUENCE [LARGE SCALE GENOMIC DNA]</scope>
</reference>
<dbReference type="AlphaFoldDB" id="A0A484LAX3"/>
<sequence length="193" mass="21387">MAIKGAGGGGGGGSPACAACKHQRRKCQPDCMLAPYFPATDPRTFINARRLFGIRNIVKTLRQIDDEDKKDDAMKALIFEADMRQKFPVHGCVQYIAHLSRRLQEAEDELARVRAQLASFRRRQRMLAAQHGGGFVGDGDDDDTTSYYDICGGRDGQAMIMAGQFEPEEAYVDDSSRYIPLGFHEPSILINSL</sequence>
<gene>
    <name evidence="4" type="ORF">CCAM_LOCUS15343</name>
</gene>
<dbReference type="OrthoDB" id="1893065at2759"/>